<evidence type="ECO:0000256" key="2">
    <source>
        <dbReference type="SAM" id="Phobius"/>
    </source>
</evidence>
<keyword evidence="2" id="KW-0472">Membrane</keyword>
<feature type="transmembrane region" description="Helical" evidence="2">
    <location>
        <begin position="258"/>
        <end position="280"/>
    </location>
</feature>
<evidence type="ECO:0000256" key="1">
    <source>
        <dbReference type="SAM" id="MobiDB-lite"/>
    </source>
</evidence>
<feature type="compositionally biased region" description="Low complexity" evidence="1">
    <location>
        <begin position="78"/>
        <end position="209"/>
    </location>
</feature>
<dbReference type="Proteomes" id="UP001551675">
    <property type="component" value="Unassembled WGS sequence"/>
</dbReference>
<name>A0ABV3GAN5_MICGL</name>
<dbReference type="EMBL" id="JBFALK010000003">
    <property type="protein sequence ID" value="MEV0968639.1"/>
    <property type="molecule type" value="Genomic_DNA"/>
</dbReference>
<feature type="compositionally biased region" description="Low complexity" evidence="1">
    <location>
        <begin position="17"/>
        <end position="29"/>
    </location>
</feature>
<comment type="caution">
    <text evidence="3">The sequence shown here is derived from an EMBL/GenBank/DDBJ whole genome shotgun (WGS) entry which is preliminary data.</text>
</comment>
<feature type="region of interest" description="Disordered" evidence="1">
    <location>
        <begin position="1"/>
        <end position="226"/>
    </location>
</feature>
<gene>
    <name evidence="3" type="ORF">AB0I59_08400</name>
</gene>
<organism evidence="3 4">
    <name type="scientific">Microtetraspora glauca</name>
    <dbReference type="NCBI Taxonomy" id="1996"/>
    <lineage>
        <taxon>Bacteria</taxon>
        <taxon>Bacillati</taxon>
        <taxon>Actinomycetota</taxon>
        <taxon>Actinomycetes</taxon>
        <taxon>Streptosporangiales</taxon>
        <taxon>Streptosporangiaceae</taxon>
        <taxon>Microtetraspora</taxon>
    </lineage>
</organism>
<keyword evidence="2" id="KW-0812">Transmembrane</keyword>
<evidence type="ECO:0008006" key="5">
    <source>
        <dbReference type="Google" id="ProtNLM"/>
    </source>
</evidence>
<protein>
    <recommendedName>
        <fullName evidence="5">Translation initiation factor IF-2</fullName>
    </recommendedName>
</protein>
<feature type="compositionally biased region" description="Basic and acidic residues" evidence="1">
    <location>
        <begin position="339"/>
        <end position="360"/>
    </location>
</feature>
<sequence length="360" mass="36077">MRTEQENRQLARRVPARGRTAANAAGRAQNGRDGRQIRGGEAVDPPASGTRRPASAARAVPPADPPVRPGGRGATATDAAKAPGGARGASAAKSAGASRGDGASKNASASRTASAAKGRSAAKGATAQPASARASAPTASASARTSVRPSAPTASPSARASASTASASARTSARSSARPTASPSARPAAPPSGRAPRATTTTEAPAAGTVPADAELSTTVTTEPVVVRGRRRPVRRGAVPKTAAAAARGGRRPPRAPFVLLVVGLLCGGLVSLLLLNTVLAQDSFELSDLRSGTERLRQQADQLDNQVRTLTQPYALDEQARGGSGVGPNGSSPNFVRTDPEPGARISSEGERQAEGTAR</sequence>
<proteinExistence type="predicted"/>
<keyword evidence="2" id="KW-1133">Transmembrane helix</keyword>
<accession>A0ABV3GAN5</accession>
<feature type="region of interest" description="Disordered" evidence="1">
    <location>
        <begin position="317"/>
        <end position="360"/>
    </location>
</feature>
<reference evidence="3 4" key="1">
    <citation type="submission" date="2024-06" db="EMBL/GenBank/DDBJ databases">
        <title>The Natural Products Discovery Center: Release of the First 8490 Sequenced Strains for Exploring Actinobacteria Biosynthetic Diversity.</title>
        <authorList>
            <person name="Kalkreuter E."/>
            <person name="Kautsar S.A."/>
            <person name="Yang D."/>
            <person name="Bader C.D."/>
            <person name="Teijaro C.N."/>
            <person name="Fluegel L."/>
            <person name="Davis C.M."/>
            <person name="Simpson J.R."/>
            <person name="Lauterbach L."/>
            <person name="Steele A.D."/>
            <person name="Gui C."/>
            <person name="Meng S."/>
            <person name="Li G."/>
            <person name="Viehrig K."/>
            <person name="Ye F."/>
            <person name="Su P."/>
            <person name="Kiefer A.F."/>
            <person name="Nichols A."/>
            <person name="Cepeda A.J."/>
            <person name="Yan W."/>
            <person name="Fan B."/>
            <person name="Jiang Y."/>
            <person name="Adhikari A."/>
            <person name="Zheng C.-J."/>
            <person name="Schuster L."/>
            <person name="Cowan T.M."/>
            <person name="Smanski M.J."/>
            <person name="Chevrette M.G."/>
            <person name="De Carvalho L.P.S."/>
            <person name="Shen B."/>
        </authorList>
    </citation>
    <scope>NUCLEOTIDE SEQUENCE [LARGE SCALE GENOMIC DNA]</scope>
    <source>
        <strain evidence="3 4">NPDC050100</strain>
    </source>
</reference>
<keyword evidence="4" id="KW-1185">Reference proteome</keyword>
<dbReference type="RefSeq" id="WP_358131453.1">
    <property type="nucleotide sequence ID" value="NZ_JBFALK010000003.1"/>
</dbReference>
<evidence type="ECO:0000313" key="3">
    <source>
        <dbReference type="EMBL" id="MEV0968639.1"/>
    </source>
</evidence>
<feature type="compositionally biased region" description="Low complexity" evidence="1">
    <location>
        <begin position="51"/>
        <end position="61"/>
    </location>
</feature>
<evidence type="ECO:0000313" key="4">
    <source>
        <dbReference type="Proteomes" id="UP001551675"/>
    </source>
</evidence>